<gene>
    <name evidence="3" type="ORF">KP509_15G026200</name>
</gene>
<dbReference type="OrthoDB" id="1904385at2759"/>
<dbReference type="InterPro" id="IPR002885">
    <property type="entry name" value="PPR_rpt"/>
</dbReference>
<evidence type="ECO:0008006" key="5">
    <source>
        <dbReference type="Google" id="ProtNLM"/>
    </source>
</evidence>
<dbReference type="PANTHER" id="PTHR24015">
    <property type="entry name" value="OS07G0578800 PROTEIN-RELATED"/>
    <property type="match status" value="1"/>
</dbReference>
<feature type="repeat" description="PPR" evidence="2">
    <location>
        <begin position="388"/>
        <end position="422"/>
    </location>
</feature>
<keyword evidence="1" id="KW-0677">Repeat</keyword>
<dbReference type="Proteomes" id="UP000825935">
    <property type="component" value="Chromosome 15"/>
</dbReference>
<dbReference type="PANTHER" id="PTHR24015:SF548">
    <property type="entry name" value="OS08G0340900 PROTEIN"/>
    <property type="match status" value="1"/>
</dbReference>
<dbReference type="EMBL" id="CM035420">
    <property type="protein sequence ID" value="KAH7404448.1"/>
    <property type="molecule type" value="Genomic_DNA"/>
</dbReference>
<dbReference type="InterPro" id="IPR011990">
    <property type="entry name" value="TPR-like_helical_dom_sf"/>
</dbReference>
<dbReference type="GO" id="GO:0048731">
    <property type="term" value="P:system development"/>
    <property type="evidence" value="ECO:0007669"/>
    <property type="project" value="UniProtKB-ARBA"/>
</dbReference>
<dbReference type="PROSITE" id="PS51375">
    <property type="entry name" value="PPR"/>
    <property type="match status" value="5"/>
</dbReference>
<sequence length="948" mass="106110">MSSKDMLSSLEQRARLPDFCELIYSLLACKRTKNPPYAKRLCTRIINNHDLQTNEELGNFMVPALVDCGSFDLAEQVFNNLSWPNSDSWTALVRGFNNLCKFKQAQNVLERMEAAKMPLSCHTFQAFVKTSISLKDFVFGRSLHTEIMKRGYDSNQIIGVTLIEMYVKCEAHYDAWAVLQRLPAHDVIPWNILIMDYADNGLSQQAWECLELMKSYGLSPDNVTFMGTLKASTIAQDVSMGRDIHSYIVKFGFEEDTSINNTLVDMYMKVGLLDDAQKVFNEIPEQTTVSWNALLSGYAEQGLQKEVLSSLDKMQSQGLSFSHVTVTCGLSCCTRLLDIVGGCDLHSEAVKLGLELFPTVTSSLIEMYMSFGQFDEGQHIFEMLPVRNLFCWTALITGYIQHGHFVKALDGFTRISSEGVSPDALLYVCLLECSCKANECHRVFEIHCEIAKDGLELDALVADALVDTYTTIGLLLEAHCIFDELPLSEALMCNVSPAWYVEYSNGCETLLSQVEEMLMNGTFFTSSMLLGSLKVCMSFTAIDVAFIIHMKVVSQGFEKDFPIGIALVSLYAKCGWFVEAHCVHEGGLPETSVSSWNGLLSGYAEHSMADQVLICFKAMQKEGIRCNEVTFTSCMKACVMLEASRESFELHIGIVKEELEKDLLVGNSLVTLYAKLGLLSEALDVFTELPLRDAVSWNSLMAGYTDFGLDEEVLNWWEKMQNDYILPNSISFTLCLKACSNAIILQKGLILHEEIILKGLESNAFLGKAIVELYSKSGLLVEAWQSFKTLPSHGLAMWNALIGGFACCGRNDLICNVLEGMQSEEVDPDEQTYLHMLTLCKNGGMLDEGYICFQYLHLTCFLSVLSECYNCMIDLLGRAGQLSAAFVAMEFLPFHPDLVTWRTILGASRKWRNLDLGRHAFMGVMGMSRREVAAYVLLLNMYGDFEED</sequence>
<keyword evidence="4" id="KW-1185">Reference proteome</keyword>
<dbReference type="Pfam" id="PF13041">
    <property type="entry name" value="PPR_2"/>
    <property type="match status" value="2"/>
</dbReference>
<dbReference type="Pfam" id="PF01535">
    <property type="entry name" value="PPR"/>
    <property type="match status" value="7"/>
</dbReference>
<feature type="repeat" description="PPR" evidence="2">
    <location>
        <begin position="693"/>
        <end position="727"/>
    </location>
</feature>
<accession>A0A8T2T6M6</accession>
<dbReference type="FunFam" id="1.25.40.10:FF:000073">
    <property type="entry name" value="Pentatricopeptide repeat-containing protein chloroplastic"/>
    <property type="match status" value="1"/>
</dbReference>
<comment type="caution">
    <text evidence="3">The sequence shown here is derived from an EMBL/GenBank/DDBJ whole genome shotgun (WGS) entry which is preliminary data.</text>
</comment>
<dbReference type="NCBIfam" id="TIGR00756">
    <property type="entry name" value="PPR"/>
    <property type="match status" value="1"/>
</dbReference>
<dbReference type="AlphaFoldDB" id="A0A8T2T6M6"/>
<dbReference type="GO" id="GO:0003723">
    <property type="term" value="F:RNA binding"/>
    <property type="evidence" value="ECO:0007669"/>
    <property type="project" value="InterPro"/>
</dbReference>
<dbReference type="GO" id="GO:0009451">
    <property type="term" value="P:RNA modification"/>
    <property type="evidence" value="ECO:0007669"/>
    <property type="project" value="InterPro"/>
</dbReference>
<reference evidence="3" key="1">
    <citation type="submission" date="2021-08" db="EMBL/GenBank/DDBJ databases">
        <title>WGS assembly of Ceratopteris richardii.</title>
        <authorList>
            <person name="Marchant D.B."/>
            <person name="Chen G."/>
            <person name="Jenkins J."/>
            <person name="Shu S."/>
            <person name="Leebens-Mack J."/>
            <person name="Grimwood J."/>
            <person name="Schmutz J."/>
            <person name="Soltis P."/>
            <person name="Soltis D."/>
            <person name="Chen Z.-H."/>
        </authorList>
    </citation>
    <scope>NUCLEOTIDE SEQUENCE</scope>
    <source>
        <strain evidence="3">Whitten #5841</strain>
        <tissue evidence="3">Leaf</tissue>
    </source>
</reference>
<feature type="repeat" description="PPR" evidence="2">
    <location>
        <begin position="186"/>
        <end position="220"/>
    </location>
</feature>
<proteinExistence type="predicted"/>
<feature type="repeat" description="PPR" evidence="2">
    <location>
        <begin position="287"/>
        <end position="321"/>
    </location>
</feature>
<protein>
    <recommendedName>
        <fullName evidence="5">Pentatricopeptide repeat-containing protein</fullName>
    </recommendedName>
</protein>
<organism evidence="3 4">
    <name type="scientific">Ceratopteris richardii</name>
    <name type="common">Triangle waterfern</name>
    <dbReference type="NCBI Taxonomy" id="49495"/>
    <lineage>
        <taxon>Eukaryota</taxon>
        <taxon>Viridiplantae</taxon>
        <taxon>Streptophyta</taxon>
        <taxon>Embryophyta</taxon>
        <taxon>Tracheophyta</taxon>
        <taxon>Polypodiopsida</taxon>
        <taxon>Polypodiidae</taxon>
        <taxon>Polypodiales</taxon>
        <taxon>Pteridineae</taxon>
        <taxon>Pteridaceae</taxon>
        <taxon>Parkerioideae</taxon>
        <taxon>Ceratopteris</taxon>
    </lineage>
</organism>
<name>A0A8T2T6M6_CERRI</name>
<evidence type="ECO:0000256" key="2">
    <source>
        <dbReference type="PROSITE-ProRule" id="PRU00708"/>
    </source>
</evidence>
<feature type="repeat" description="PPR" evidence="2">
    <location>
        <begin position="592"/>
        <end position="626"/>
    </location>
</feature>
<dbReference type="InterPro" id="IPR046960">
    <property type="entry name" value="PPR_At4g14850-like_plant"/>
</dbReference>
<evidence type="ECO:0000256" key="1">
    <source>
        <dbReference type="ARBA" id="ARBA00022737"/>
    </source>
</evidence>
<dbReference type="Gene3D" id="1.25.40.10">
    <property type="entry name" value="Tetratricopeptide repeat domain"/>
    <property type="match status" value="7"/>
</dbReference>
<dbReference type="FunFam" id="1.25.40.10:FF:000158">
    <property type="entry name" value="pentatricopeptide repeat-containing protein At2g33680"/>
    <property type="match status" value="1"/>
</dbReference>
<evidence type="ECO:0000313" key="4">
    <source>
        <dbReference type="Proteomes" id="UP000825935"/>
    </source>
</evidence>
<evidence type="ECO:0000313" key="3">
    <source>
        <dbReference type="EMBL" id="KAH7404448.1"/>
    </source>
</evidence>